<name>A0A9P3PTD7_LYOSH</name>
<dbReference type="EMBL" id="BRPK01000009">
    <property type="protein sequence ID" value="GLB40921.1"/>
    <property type="molecule type" value="Genomic_DNA"/>
</dbReference>
<reference evidence="2" key="1">
    <citation type="submission" date="2022-07" db="EMBL/GenBank/DDBJ databases">
        <title>The genome of Lyophyllum shimeji provides insight into the initial evolution of ectomycorrhizal fungal genome.</title>
        <authorList>
            <person name="Kobayashi Y."/>
            <person name="Shibata T."/>
            <person name="Hirakawa H."/>
            <person name="Shigenobu S."/>
            <person name="Nishiyama T."/>
            <person name="Yamada A."/>
            <person name="Hasebe M."/>
            <person name="Kawaguchi M."/>
        </authorList>
    </citation>
    <scope>NUCLEOTIDE SEQUENCE</scope>
    <source>
        <strain evidence="2">AT787</strain>
    </source>
</reference>
<organism evidence="2 3">
    <name type="scientific">Lyophyllum shimeji</name>
    <name type="common">Hon-shimeji</name>
    <name type="synonym">Tricholoma shimeji</name>
    <dbReference type="NCBI Taxonomy" id="47721"/>
    <lineage>
        <taxon>Eukaryota</taxon>
        <taxon>Fungi</taxon>
        <taxon>Dikarya</taxon>
        <taxon>Basidiomycota</taxon>
        <taxon>Agaricomycotina</taxon>
        <taxon>Agaricomycetes</taxon>
        <taxon>Agaricomycetidae</taxon>
        <taxon>Agaricales</taxon>
        <taxon>Tricholomatineae</taxon>
        <taxon>Lyophyllaceae</taxon>
        <taxon>Lyophyllum</taxon>
    </lineage>
</organism>
<feature type="transmembrane region" description="Helical" evidence="1">
    <location>
        <begin position="27"/>
        <end position="51"/>
    </location>
</feature>
<evidence type="ECO:0000313" key="3">
    <source>
        <dbReference type="Proteomes" id="UP001063166"/>
    </source>
</evidence>
<accession>A0A9P3PTD7</accession>
<keyword evidence="3" id="KW-1185">Reference proteome</keyword>
<sequence length="206" mass="22586">MSTITTQNVSSTTPAGPTKPQPALVRYAFLGMTGLSLSFSAIFSTIGILVLKRVGSRMTELQQVAIWFHIFVYILYGMLCFLGVYACVVRRPGPTALFTSLVIGQILFSIGSGALCLYLLFNTTTAQPWDTRGCLDHAFDTFTKEVCRKSAVLKGFSIAAYIVMWLAEIGMSVTIVLGNAFLSEQQAEAMRSGALDPKYDLDEYDF</sequence>
<evidence type="ECO:0000313" key="2">
    <source>
        <dbReference type="EMBL" id="GLB40921.1"/>
    </source>
</evidence>
<feature type="transmembrane region" description="Helical" evidence="1">
    <location>
        <begin position="158"/>
        <end position="182"/>
    </location>
</feature>
<feature type="transmembrane region" description="Helical" evidence="1">
    <location>
        <begin position="96"/>
        <end position="121"/>
    </location>
</feature>
<dbReference type="Proteomes" id="UP001063166">
    <property type="component" value="Unassembled WGS sequence"/>
</dbReference>
<evidence type="ECO:0000256" key="1">
    <source>
        <dbReference type="SAM" id="Phobius"/>
    </source>
</evidence>
<protein>
    <submittedName>
        <fullName evidence="2">Uncharacterized protein</fullName>
    </submittedName>
</protein>
<dbReference type="OrthoDB" id="3239304at2759"/>
<dbReference type="AlphaFoldDB" id="A0A9P3PTD7"/>
<feature type="transmembrane region" description="Helical" evidence="1">
    <location>
        <begin position="66"/>
        <end position="89"/>
    </location>
</feature>
<comment type="caution">
    <text evidence="2">The sequence shown here is derived from an EMBL/GenBank/DDBJ whole genome shotgun (WGS) entry which is preliminary data.</text>
</comment>
<keyword evidence="1" id="KW-1133">Transmembrane helix</keyword>
<proteinExistence type="predicted"/>
<keyword evidence="1" id="KW-0812">Transmembrane</keyword>
<keyword evidence="1" id="KW-0472">Membrane</keyword>
<gene>
    <name evidence="2" type="ORF">LshimejAT787_0901360</name>
</gene>